<evidence type="ECO:0008006" key="5">
    <source>
        <dbReference type="Google" id="ProtNLM"/>
    </source>
</evidence>
<dbReference type="InterPro" id="IPR011008">
    <property type="entry name" value="Dimeric_a/b-barrel"/>
</dbReference>
<dbReference type="InterPro" id="IPR007138">
    <property type="entry name" value="ABM_dom"/>
</dbReference>
<organism evidence="3 4">
    <name type="scientific">Streptomyces violaceusniger</name>
    <dbReference type="NCBI Taxonomy" id="68280"/>
    <lineage>
        <taxon>Bacteria</taxon>
        <taxon>Bacillati</taxon>
        <taxon>Actinomycetota</taxon>
        <taxon>Actinomycetes</taxon>
        <taxon>Kitasatosporales</taxon>
        <taxon>Streptomycetaceae</taxon>
        <taxon>Streptomyces</taxon>
        <taxon>Streptomyces violaceusniger group</taxon>
    </lineage>
</organism>
<gene>
    <name evidence="3" type="ORF">SVIO_095990</name>
</gene>
<dbReference type="AlphaFoldDB" id="A0A4D4LI74"/>
<reference evidence="3 4" key="1">
    <citation type="journal article" date="2020" name="Int. J. Syst. Evol. Microbiol.">
        <title>Reclassification of Streptomyces castelarensis and Streptomyces sporoclivatus as later heterotypic synonyms of Streptomyces antimycoticus.</title>
        <authorList>
            <person name="Komaki H."/>
            <person name="Tamura T."/>
        </authorList>
    </citation>
    <scope>NUCLEOTIDE SEQUENCE [LARGE SCALE GENOMIC DNA]</scope>
    <source>
        <strain evidence="3 4">NBRC 13459</strain>
    </source>
</reference>
<evidence type="ECO:0000313" key="4">
    <source>
        <dbReference type="Proteomes" id="UP000301309"/>
    </source>
</evidence>
<dbReference type="SUPFAM" id="SSF54427">
    <property type="entry name" value="NTF2-like"/>
    <property type="match status" value="1"/>
</dbReference>
<evidence type="ECO:0000313" key="3">
    <source>
        <dbReference type="EMBL" id="GDY58976.1"/>
    </source>
</evidence>
<feature type="domain" description="SnoaL-like" evidence="2">
    <location>
        <begin position="125"/>
        <end position="241"/>
    </location>
</feature>
<keyword evidence="4" id="KW-1185">Reference proteome</keyword>
<dbReference type="Gene3D" id="3.10.450.50">
    <property type="match status" value="1"/>
</dbReference>
<feature type="domain" description="ABM" evidence="1">
    <location>
        <begin position="17"/>
        <end position="81"/>
    </location>
</feature>
<protein>
    <recommendedName>
        <fullName evidence="5">SnoaL-like domain-containing protein</fullName>
    </recommendedName>
</protein>
<dbReference type="InterPro" id="IPR037401">
    <property type="entry name" value="SnoaL-like"/>
</dbReference>
<dbReference type="SUPFAM" id="SSF54909">
    <property type="entry name" value="Dimeric alpha+beta barrel"/>
    <property type="match status" value="1"/>
</dbReference>
<dbReference type="Gene3D" id="3.30.70.100">
    <property type="match status" value="1"/>
</dbReference>
<name>A0A4D4LI74_STRVO</name>
<dbReference type="RefSeq" id="WP_162002028.1">
    <property type="nucleotide sequence ID" value="NZ_BAAASO010000013.1"/>
</dbReference>
<proteinExistence type="predicted"/>
<dbReference type="EMBL" id="BJHW01000002">
    <property type="protein sequence ID" value="GDY58976.1"/>
    <property type="molecule type" value="Genomic_DNA"/>
</dbReference>
<sequence length="258" mass="28357">MSATPDEPDETTEKFACLVRARAHPGRGDDLIAAYAPVFAQVDEETATELFTLIRSVDDPDQFFCFEVFSSRAAFDAHRAHALEGDTLDEVNAATAQRDFIWGIPVRSKASGEPRPAPGGPAPFADRLAIEDLIVDYAKALDTQDWDLLRSCFLPDARSTMDTVGTLDSCEALIDELTDRLEVFDALQHFVTNMAVRVDGDTATALASFVSHHVPRDAEPYTYGGTFAFDLVRGPGGWRFGSHTCRILWELGNATRPQ</sequence>
<dbReference type="Pfam" id="PF13577">
    <property type="entry name" value="SnoaL_4"/>
    <property type="match status" value="1"/>
</dbReference>
<comment type="caution">
    <text evidence="3">The sequence shown here is derived from an EMBL/GenBank/DDBJ whole genome shotgun (WGS) entry which is preliminary data.</text>
</comment>
<accession>A0A4D4LI74</accession>
<dbReference type="Proteomes" id="UP000301309">
    <property type="component" value="Unassembled WGS sequence"/>
</dbReference>
<dbReference type="InterPro" id="IPR032710">
    <property type="entry name" value="NTF2-like_dom_sf"/>
</dbReference>
<evidence type="ECO:0000259" key="1">
    <source>
        <dbReference type="Pfam" id="PF03992"/>
    </source>
</evidence>
<dbReference type="Pfam" id="PF03992">
    <property type="entry name" value="ABM"/>
    <property type="match status" value="1"/>
</dbReference>
<evidence type="ECO:0000259" key="2">
    <source>
        <dbReference type="Pfam" id="PF13577"/>
    </source>
</evidence>